<organism evidence="1 2">
    <name type="scientific">Corynebacterium kroppenstedtii (strain DSM 44385 / JCM 11950 / CIP 105744 / CCUG 35717)</name>
    <dbReference type="NCBI Taxonomy" id="645127"/>
    <lineage>
        <taxon>Bacteria</taxon>
        <taxon>Bacillati</taxon>
        <taxon>Actinomycetota</taxon>
        <taxon>Actinomycetes</taxon>
        <taxon>Mycobacteriales</taxon>
        <taxon>Corynebacteriaceae</taxon>
        <taxon>Corynebacterium</taxon>
    </lineage>
</organism>
<dbReference type="KEGG" id="ckp:ckrop_1287"/>
<protein>
    <submittedName>
        <fullName evidence="1">Uncharacterized protein</fullName>
    </submittedName>
</protein>
<dbReference type="Proteomes" id="UP000001473">
    <property type="component" value="Chromosome"/>
</dbReference>
<keyword evidence="2" id="KW-1185">Reference proteome</keyword>
<sequence>MVLSYRDAASSLYRRWPHDGVSPMVQHVNGMCVISCPLVPMCLKEDT</sequence>
<evidence type="ECO:0000313" key="1">
    <source>
        <dbReference type="EMBL" id="ACR18032.1"/>
    </source>
</evidence>
<dbReference type="EMBL" id="CP001620">
    <property type="protein sequence ID" value="ACR18032.1"/>
    <property type="molecule type" value="Genomic_DNA"/>
</dbReference>
<name>C4LJM7_CORK4</name>
<gene>
    <name evidence="1" type="ordered locus">ckrop_1287</name>
</gene>
<evidence type="ECO:0000313" key="2">
    <source>
        <dbReference type="Proteomes" id="UP000001473"/>
    </source>
</evidence>
<reference evidence="1 2" key="1">
    <citation type="journal article" date="2008" name="J. Biotechnol.">
        <title>Ultrafast pyrosequencing of Corynebacterium kroppenstedtii DSM44385 revealed insights into the physiology of a lipophilic corynebacterium that lacks mycolic acids.</title>
        <authorList>
            <person name="Tauch A."/>
            <person name="Schneider J."/>
            <person name="Szczepanowski R."/>
            <person name="Tilker A."/>
            <person name="Viehoever P."/>
            <person name="Gartemann K.-H."/>
            <person name="Arnold W."/>
            <person name="Blom J."/>
            <person name="Brinkrolf K."/>
            <person name="Brune I."/>
            <person name="Goetker S."/>
            <person name="Weisshaar B."/>
            <person name="Goesmann A."/>
            <person name="Droege M."/>
            <person name="Puehler A."/>
        </authorList>
    </citation>
    <scope>NUCLEOTIDE SEQUENCE [LARGE SCALE GENOMIC DNA]</scope>
    <source>
        <strain evidence="2">DSM 44385 / JCM 11950 / CIP 105744 / CCUG 35717</strain>
    </source>
</reference>
<dbReference type="AlphaFoldDB" id="C4LJM7"/>
<accession>C4LJM7</accession>
<dbReference type="HOGENOM" id="CLU_3166962_0_0_11"/>
<proteinExistence type="predicted"/>